<name>A0A812R3S3_SYMPI</name>
<reference evidence="3" key="1">
    <citation type="submission" date="2021-02" db="EMBL/GenBank/DDBJ databases">
        <authorList>
            <person name="Dougan E. K."/>
            <person name="Rhodes N."/>
            <person name="Thang M."/>
            <person name="Chan C."/>
        </authorList>
    </citation>
    <scope>NUCLEOTIDE SEQUENCE</scope>
</reference>
<dbReference type="EMBL" id="CAJNIZ010018890">
    <property type="protein sequence ID" value="CAE7417734.1"/>
    <property type="molecule type" value="Genomic_DNA"/>
</dbReference>
<dbReference type="Proteomes" id="UP000649617">
    <property type="component" value="Unassembled WGS sequence"/>
</dbReference>
<evidence type="ECO:0000256" key="1">
    <source>
        <dbReference type="SAM" id="MobiDB-lite"/>
    </source>
</evidence>
<feature type="compositionally biased region" description="Basic and acidic residues" evidence="1">
    <location>
        <begin position="41"/>
        <end position="54"/>
    </location>
</feature>
<keyword evidence="4" id="KW-1185">Reference proteome</keyword>
<protein>
    <submittedName>
        <fullName evidence="3">Uncharacterized protein</fullName>
    </submittedName>
</protein>
<feature type="signal peptide" evidence="2">
    <location>
        <begin position="1"/>
        <end position="20"/>
    </location>
</feature>
<feature type="chain" id="PRO_5032997839" evidence="2">
    <location>
        <begin position="21"/>
        <end position="189"/>
    </location>
</feature>
<feature type="compositionally biased region" description="Acidic residues" evidence="1">
    <location>
        <begin position="88"/>
        <end position="102"/>
    </location>
</feature>
<evidence type="ECO:0000313" key="3">
    <source>
        <dbReference type="EMBL" id="CAE7417734.1"/>
    </source>
</evidence>
<feature type="region of interest" description="Disordered" evidence="1">
    <location>
        <begin position="22"/>
        <end position="113"/>
    </location>
</feature>
<feature type="region of interest" description="Disordered" evidence="1">
    <location>
        <begin position="125"/>
        <end position="148"/>
    </location>
</feature>
<accession>A0A812R3S3</accession>
<sequence length="189" mass="20620">MRSPWLACLRFAVYVAPVEVATAPARPVDSERLAALAAPRRPSEPHDRTPSKEPTKRRRRKRSKLRLLALVQSRVEGEESGQEATAAAEEEDDSADGDDDEAPAALLTPPAAELRTEEILLAEAAAPALRHEEEEQQEVEVREKSPPAACALEDRGELGSLQMGLKERVEVGAPPMQLPDVVPGTFDFD</sequence>
<evidence type="ECO:0000256" key="2">
    <source>
        <dbReference type="SAM" id="SignalP"/>
    </source>
</evidence>
<dbReference type="AlphaFoldDB" id="A0A812R3S3"/>
<feature type="compositionally biased region" description="Basic and acidic residues" evidence="1">
    <location>
        <begin position="129"/>
        <end position="145"/>
    </location>
</feature>
<evidence type="ECO:0000313" key="4">
    <source>
        <dbReference type="Proteomes" id="UP000649617"/>
    </source>
</evidence>
<proteinExistence type="predicted"/>
<feature type="compositionally biased region" description="Basic residues" evidence="1">
    <location>
        <begin position="55"/>
        <end position="65"/>
    </location>
</feature>
<gene>
    <name evidence="3" type="ORF">SPIL2461_LOCUS10292</name>
</gene>
<comment type="caution">
    <text evidence="3">The sequence shown here is derived from an EMBL/GenBank/DDBJ whole genome shotgun (WGS) entry which is preliminary data.</text>
</comment>
<feature type="compositionally biased region" description="Low complexity" evidence="1">
    <location>
        <begin position="103"/>
        <end position="113"/>
    </location>
</feature>
<keyword evidence="2" id="KW-0732">Signal</keyword>
<organism evidence="3 4">
    <name type="scientific">Symbiodinium pilosum</name>
    <name type="common">Dinoflagellate</name>
    <dbReference type="NCBI Taxonomy" id="2952"/>
    <lineage>
        <taxon>Eukaryota</taxon>
        <taxon>Sar</taxon>
        <taxon>Alveolata</taxon>
        <taxon>Dinophyceae</taxon>
        <taxon>Suessiales</taxon>
        <taxon>Symbiodiniaceae</taxon>
        <taxon>Symbiodinium</taxon>
    </lineage>
</organism>